<organism evidence="2 3">
    <name type="scientific">Bacteroides ovatus</name>
    <dbReference type="NCBI Taxonomy" id="28116"/>
    <lineage>
        <taxon>Bacteria</taxon>
        <taxon>Pseudomonadati</taxon>
        <taxon>Bacteroidota</taxon>
        <taxon>Bacteroidia</taxon>
        <taxon>Bacteroidales</taxon>
        <taxon>Bacteroidaceae</taxon>
        <taxon>Bacteroides</taxon>
    </lineage>
</organism>
<dbReference type="AlphaFoldDB" id="A0A395W5Y9"/>
<dbReference type="EMBL" id="QRVZ01000002">
    <property type="protein sequence ID" value="RGS87634.1"/>
    <property type="molecule type" value="Genomic_DNA"/>
</dbReference>
<accession>A0A395W5Y9</accession>
<name>A0A395W5Y9_BACOV</name>
<protein>
    <submittedName>
        <fullName evidence="2">Uncharacterized protein</fullName>
    </submittedName>
</protein>
<comment type="caution">
    <text evidence="2">The sequence shown here is derived from an EMBL/GenBank/DDBJ whole genome shotgun (WGS) entry which is preliminary data.</text>
</comment>
<reference evidence="2 3" key="1">
    <citation type="submission" date="2018-08" db="EMBL/GenBank/DDBJ databases">
        <title>A genome reference for cultivated species of the human gut microbiota.</title>
        <authorList>
            <person name="Zou Y."/>
            <person name="Xue W."/>
            <person name="Luo G."/>
        </authorList>
    </citation>
    <scope>NUCLEOTIDE SEQUENCE [LARGE SCALE GENOMIC DNA]</scope>
    <source>
        <strain evidence="2 3">AF20-9LB</strain>
    </source>
</reference>
<proteinExistence type="predicted"/>
<feature type="signal peptide" evidence="1">
    <location>
        <begin position="1"/>
        <end position="22"/>
    </location>
</feature>
<sequence>MRMKLCMTVLLAWLVFCGSTVAAVVPRIEVNLDGKGLKLLVFEGSDHHRNYVDRGKILGDLYFNYLVDNKTYSVNLSDLQSEILENTAGKIQIFWQLPAGVRLYQTFTVSGEEIEWDIEFFNRSHHVVNILDMCLTVPIGAIDESVQAYQNLNRHFSLNGNSSFLYWIPYTGQGDILLMSMKKGAAMEYATWDGKYYLHATNVIDRANDTWRIPSTSKTVPPYQRYLTGFNFTVAKDHTDLRGKLYDKGNVLVKVAPGMVVTPEMEVYCALQTQLPVEQLTVEYPEQIKVANIGKTKDNKYIYKFRFSRLGENLITVNYGNGQMCYLDFFVTEPLETLIKKRARFIVDKQQHRDSTKWYNGLYSLWDMKKAELLSPDYLGELREEFMVGGSDDPSNSKPIYVSEKNVIYPDKNEIASLEYYQKNFVWGKLQRTDKEFPYPYGIYGSENWYQNRSGKYGGYEDGGSGKGRMWRTFDYTTHFAIYYNLYRIAKDHPDMVTYLDANGYLERAYRTAMAYFEVPYNILMGKQWAFHGWTDWAYKQGNFHERYLLYIISALENTGRKEAAARLRREWEKKVTYMIYEDPWPFGSEMFVDRTAFESSYYIAEYAKLNPMQPEEQFWYDKNKKKWYSYTSFDTVSIEGFMQNQLDGNLALRGIFEPGYANLGTAWSGQYVNLDYMTQMGGVALLDYAYKFSSEPEKYINYGYNSLLASWALMNTGTQQTDFGYWYKGKENDGAVGWAFSPYQNSRTYMSYIKTGRAPWRYDGEIDHGLTGGIHGAGVYLVDDPDFGLIAYGGNVAVDREGTISMVPYDGVRRQIRFLTPVQFSVELEQDGFRKDYPVTLKKTNELAFVIENRSGKPHHTRMTLEGKLPEGKYTVIARQKEVKDFEIMNQAHLFCQLEIPVMDKYTQVIIKKK</sequence>
<dbReference type="Proteomes" id="UP000266492">
    <property type="component" value="Unassembled WGS sequence"/>
</dbReference>
<keyword evidence="1" id="KW-0732">Signal</keyword>
<evidence type="ECO:0000313" key="3">
    <source>
        <dbReference type="Proteomes" id="UP000266492"/>
    </source>
</evidence>
<dbReference type="Pfam" id="PF18951">
    <property type="entry name" value="DUF5695"/>
    <property type="match status" value="2"/>
</dbReference>
<dbReference type="RefSeq" id="WP_118418323.1">
    <property type="nucleotide sequence ID" value="NZ_JAQDLI010000002.1"/>
</dbReference>
<feature type="chain" id="PRO_5017200559" evidence="1">
    <location>
        <begin position="23"/>
        <end position="915"/>
    </location>
</feature>
<evidence type="ECO:0000313" key="2">
    <source>
        <dbReference type="EMBL" id="RGS87634.1"/>
    </source>
</evidence>
<dbReference type="InterPro" id="IPR043750">
    <property type="entry name" value="DUF5695"/>
</dbReference>
<evidence type="ECO:0000256" key="1">
    <source>
        <dbReference type="SAM" id="SignalP"/>
    </source>
</evidence>
<gene>
    <name evidence="2" type="ORF">DWX70_04105</name>
</gene>